<reference evidence="2" key="1">
    <citation type="journal article" date="2022" name="bioRxiv">
        <title>Deciphering the potential niche of two novel black yeast fungi from a biological soil crust based on their genomes, phenotypes, and melanin regulation.</title>
        <authorList>
            <consortium name="DOE Joint Genome Institute"/>
            <person name="Carr E.C."/>
            <person name="Barton Q."/>
            <person name="Grambo S."/>
            <person name="Sullivan M."/>
            <person name="Renfro C.M."/>
            <person name="Kuo A."/>
            <person name="Pangilinan J."/>
            <person name="Lipzen A."/>
            <person name="Keymanesh K."/>
            <person name="Savage E."/>
            <person name="Barry K."/>
            <person name="Grigoriev I.V."/>
            <person name="Riekhof W.R."/>
            <person name="Harris S.S."/>
        </authorList>
    </citation>
    <scope>NUCLEOTIDE SEQUENCE</scope>
    <source>
        <strain evidence="2">JF 03-4F</strain>
    </source>
</reference>
<feature type="compositionally biased region" description="Low complexity" evidence="1">
    <location>
        <begin position="229"/>
        <end position="259"/>
    </location>
</feature>
<sequence>MPQIPPRSMLLEDNHRIQVSRQVYADIYGVSPLVAEGRRLAIEDRRAYISVPESGTSTMTSSPLAYGTQDKKMQNHAETARHRTICGDIGGDASRYTATPSGRYLFINKKIEDIGKKDAEEVSVIRSHVHGEHRRWRRQARIKALKRDTKYPRCWPQTCGTLSGPATKPASPTQTDRRSTAHPTERPNQRESDSNRRGGPAPAPFHKSRTPTDNISKNLEKSAPPRRQSPATSPSLARASLSRPLRSSQNHLPGPSSLLGSGSSDPFSAAALPITALKHDLINFWQYRFLRAVCPSGDNPGWMERTKVMWLEEIRAALAIEVQLHGLFAGALVFMIQGMSLSQERRQVASLAIQHKVSCLRSLRDAMTQPKLRFQVLKGMYIASTMHFFAGEIIEADLHAKAIAALVKQVGRLGRLDRLLTFQLVILDMNLAYVFLQRPRLATSDWEPGSWAEQQFAGFHKHSQAPASIRMSTHPYLQSHRETLYAKHLVQQIAQVNSISGKLTQTATRLSEDIQGWIRVRRFALSSQCLSLYFDIGQQIPSQQNATTQSIMAIDLQQCLCLGLEYCKRIIFLNSWEQVNVEIQFAHLRHPLARILDRMADVGTLEKHVEILFFLFFVGAVGEELGLIGPMEAASAAANSPTRWFSKHMAIMAVRLGLLEFEETKAPLPCFSMMHVF</sequence>
<feature type="region of interest" description="Disordered" evidence="1">
    <location>
        <begin position="153"/>
        <end position="259"/>
    </location>
</feature>
<evidence type="ECO:0000313" key="3">
    <source>
        <dbReference type="Proteomes" id="UP001203852"/>
    </source>
</evidence>
<feature type="compositionally biased region" description="Basic and acidic residues" evidence="1">
    <location>
        <begin position="175"/>
        <end position="196"/>
    </location>
</feature>
<accession>A0AAN6DXT3</accession>
<name>A0AAN6DXT3_9EURO</name>
<dbReference type="Proteomes" id="UP001203852">
    <property type="component" value="Unassembled WGS sequence"/>
</dbReference>
<dbReference type="AlphaFoldDB" id="A0AAN6DXT3"/>
<evidence type="ECO:0000256" key="1">
    <source>
        <dbReference type="SAM" id="MobiDB-lite"/>
    </source>
</evidence>
<evidence type="ECO:0008006" key="4">
    <source>
        <dbReference type="Google" id="ProtNLM"/>
    </source>
</evidence>
<comment type="caution">
    <text evidence="2">The sequence shown here is derived from an EMBL/GenBank/DDBJ whole genome shotgun (WGS) entry which is preliminary data.</text>
</comment>
<keyword evidence="3" id="KW-1185">Reference proteome</keyword>
<dbReference type="PANTHER" id="PTHR37540:SF5">
    <property type="entry name" value="TRANSCRIPTION FACTOR DOMAIN-CONTAINING PROTEIN"/>
    <property type="match status" value="1"/>
</dbReference>
<organism evidence="2 3">
    <name type="scientific">Exophiala viscosa</name>
    <dbReference type="NCBI Taxonomy" id="2486360"/>
    <lineage>
        <taxon>Eukaryota</taxon>
        <taxon>Fungi</taxon>
        <taxon>Dikarya</taxon>
        <taxon>Ascomycota</taxon>
        <taxon>Pezizomycotina</taxon>
        <taxon>Eurotiomycetes</taxon>
        <taxon>Chaetothyriomycetidae</taxon>
        <taxon>Chaetothyriales</taxon>
        <taxon>Herpotrichiellaceae</taxon>
        <taxon>Exophiala</taxon>
    </lineage>
</organism>
<proteinExistence type="predicted"/>
<protein>
    <recommendedName>
        <fullName evidence="4">Transcription factor domain-containing protein</fullName>
    </recommendedName>
</protein>
<dbReference type="PANTHER" id="PTHR37540">
    <property type="entry name" value="TRANSCRIPTION FACTOR (ACR-2), PUTATIVE-RELATED-RELATED"/>
    <property type="match status" value="1"/>
</dbReference>
<evidence type="ECO:0000313" key="2">
    <source>
        <dbReference type="EMBL" id="KAI1612830.1"/>
    </source>
</evidence>
<gene>
    <name evidence="2" type="ORF">EDD36DRAFT_487883</name>
</gene>
<dbReference type="EMBL" id="MU404354">
    <property type="protein sequence ID" value="KAI1612830.1"/>
    <property type="molecule type" value="Genomic_DNA"/>
</dbReference>